<evidence type="ECO:0000313" key="1">
    <source>
        <dbReference type="EnsemblMetazoa" id="XP_038055054.1"/>
    </source>
</evidence>
<evidence type="ECO:0008006" key="3">
    <source>
        <dbReference type="Google" id="ProtNLM"/>
    </source>
</evidence>
<dbReference type="OrthoDB" id="416710at2759"/>
<proteinExistence type="predicted"/>
<dbReference type="GeneID" id="119727268"/>
<dbReference type="Pfam" id="PF19798">
    <property type="entry name" value="Sulfotransfer_5"/>
    <property type="match status" value="1"/>
</dbReference>
<dbReference type="InterPro" id="IPR027417">
    <property type="entry name" value="P-loop_NTPase"/>
</dbReference>
<dbReference type="EnsemblMetazoa" id="XM_038199126.1">
    <property type="protein sequence ID" value="XP_038055054.1"/>
    <property type="gene ID" value="LOC119727268"/>
</dbReference>
<accession>A0A913ZUB9</accession>
<protein>
    <recommendedName>
        <fullName evidence="3">Sulfotransferase family protein</fullName>
    </recommendedName>
</protein>
<organism evidence="1 2">
    <name type="scientific">Patiria miniata</name>
    <name type="common">Bat star</name>
    <name type="synonym">Asterina miniata</name>
    <dbReference type="NCBI Taxonomy" id="46514"/>
    <lineage>
        <taxon>Eukaryota</taxon>
        <taxon>Metazoa</taxon>
        <taxon>Echinodermata</taxon>
        <taxon>Eleutherozoa</taxon>
        <taxon>Asterozoa</taxon>
        <taxon>Asteroidea</taxon>
        <taxon>Valvatacea</taxon>
        <taxon>Valvatida</taxon>
        <taxon>Asterinidae</taxon>
        <taxon>Patiria</taxon>
    </lineage>
</organism>
<dbReference type="PANTHER" id="PTHR48312:SF1">
    <property type="entry name" value="SULFOTRANSFERASE"/>
    <property type="match status" value="1"/>
</dbReference>
<keyword evidence="2" id="KW-1185">Reference proteome</keyword>
<dbReference type="OMA" id="YANKETS"/>
<dbReference type="AlphaFoldDB" id="A0A913ZUB9"/>
<sequence length="275" mass="31312">MATQKRVLLWSVPRSLSTVLMRALSRLPDSLIIHEYLLLSGLNEVGLRDCPDDWKSDLPDMDTEQGFDIKSWKEMYEQPYPGKSFILGKEMSDGLGGRMEMIPEGYTHVFLMRHPLKSVTSLDKSLSYFPDDVRFSMVKPNNFKALAGVYDYVTTTLGQPAPVVLDADDLLAKPGEALRLLCEATGMPFSQDLLRWDQMKDEPPANWLMPKFMWSNNKEVRLFSAAFESTCFHSNQATSGAAKEKDAIKPELQQLIQDALPYYNYLYEHRLIITG</sequence>
<dbReference type="PANTHER" id="PTHR48312">
    <property type="match status" value="1"/>
</dbReference>
<dbReference type="SUPFAM" id="SSF52540">
    <property type="entry name" value="P-loop containing nucleoside triphosphate hydrolases"/>
    <property type="match status" value="1"/>
</dbReference>
<dbReference type="Gene3D" id="3.40.50.300">
    <property type="entry name" value="P-loop containing nucleotide triphosphate hydrolases"/>
    <property type="match status" value="1"/>
</dbReference>
<dbReference type="Proteomes" id="UP000887568">
    <property type="component" value="Unplaced"/>
</dbReference>
<evidence type="ECO:0000313" key="2">
    <source>
        <dbReference type="Proteomes" id="UP000887568"/>
    </source>
</evidence>
<dbReference type="RefSeq" id="XP_038055054.1">
    <property type="nucleotide sequence ID" value="XM_038199126.1"/>
</dbReference>
<reference evidence="1" key="1">
    <citation type="submission" date="2022-11" db="UniProtKB">
        <authorList>
            <consortium name="EnsemblMetazoa"/>
        </authorList>
    </citation>
    <scope>IDENTIFICATION</scope>
</reference>
<name>A0A913ZUB9_PATMI</name>